<reference evidence="2" key="1">
    <citation type="journal article" date="2019" name="Int. J. Syst. Evol. Microbiol.">
        <title>The Global Catalogue of Microorganisms (GCM) 10K type strain sequencing project: providing services to taxonomists for standard genome sequencing and annotation.</title>
        <authorList>
            <consortium name="The Broad Institute Genomics Platform"/>
            <consortium name="The Broad Institute Genome Sequencing Center for Infectious Disease"/>
            <person name="Wu L."/>
            <person name="Ma J."/>
        </authorList>
    </citation>
    <scope>NUCLEOTIDE SEQUENCE [LARGE SCALE GENOMIC DNA]</scope>
    <source>
        <strain evidence="2">JCM 31404</strain>
    </source>
</reference>
<name>A0ABQ2RUQ3_9DEIO</name>
<sequence length="170" mass="18706">MNRLELHDPRWAALRGGYRTPENFPELLRDLSGAPTPELWDALHHQGDVDLGSYASLPYLLDAAENATAQDQVEWIALSALILALRHAERNPQPPPWLTEQIGHSEDRLLRIALAALAQKEERDESSLAVLLGAVAVAQGQARLGNVLLDWQEDGLCMSCGEVSIPGYIL</sequence>
<comment type="caution">
    <text evidence="1">The sequence shown here is derived from an EMBL/GenBank/DDBJ whole genome shotgun (WGS) entry which is preliminary data.</text>
</comment>
<keyword evidence="2" id="KW-1185">Reference proteome</keyword>
<accession>A0ABQ2RUQ3</accession>
<dbReference type="Proteomes" id="UP000634308">
    <property type="component" value="Unassembled WGS sequence"/>
</dbReference>
<dbReference type="RefSeq" id="WP_189066112.1">
    <property type="nucleotide sequence ID" value="NZ_BMQM01000028.1"/>
</dbReference>
<dbReference type="EMBL" id="BMQM01000028">
    <property type="protein sequence ID" value="GGR68504.1"/>
    <property type="molecule type" value="Genomic_DNA"/>
</dbReference>
<evidence type="ECO:0000313" key="2">
    <source>
        <dbReference type="Proteomes" id="UP000634308"/>
    </source>
</evidence>
<gene>
    <name evidence="1" type="ORF">GCM10008959_33270</name>
</gene>
<proteinExistence type="predicted"/>
<organism evidence="1 2">
    <name type="scientific">Deinococcus seoulensis</name>
    <dbReference type="NCBI Taxonomy" id="1837379"/>
    <lineage>
        <taxon>Bacteria</taxon>
        <taxon>Thermotogati</taxon>
        <taxon>Deinococcota</taxon>
        <taxon>Deinococci</taxon>
        <taxon>Deinococcales</taxon>
        <taxon>Deinococcaceae</taxon>
        <taxon>Deinococcus</taxon>
    </lineage>
</organism>
<evidence type="ECO:0000313" key="1">
    <source>
        <dbReference type="EMBL" id="GGR68504.1"/>
    </source>
</evidence>
<protein>
    <submittedName>
        <fullName evidence="1">Uncharacterized protein</fullName>
    </submittedName>
</protein>